<keyword evidence="2" id="KW-1185">Reference proteome</keyword>
<gene>
    <name evidence="1" type="ORF">FA13DRAFT_1727330</name>
</gene>
<dbReference type="Proteomes" id="UP000298030">
    <property type="component" value="Unassembled WGS sequence"/>
</dbReference>
<organism evidence="1 2">
    <name type="scientific">Coprinellus micaceus</name>
    <name type="common">Glistening ink-cap mushroom</name>
    <name type="synonym">Coprinus micaceus</name>
    <dbReference type="NCBI Taxonomy" id="71717"/>
    <lineage>
        <taxon>Eukaryota</taxon>
        <taxon>Fungi</taxon>
        <taxon>Dikarya</taxon>
        <taxon>Basidiomycota</taxon>
        <taxon>Agaricomycotina</taxon>
        <taxon>Agaricomycetes</taxon>
        <taxon>Agaricomycetidae</taxon>
        <taxon>Agaricales</taxon>
        <taxon>Agaricineae</taxon>
        <taxon>Psathyrellaceae</taxon>
        <taxon>Coprinellus</taxon>
    </lineage>
</organism>
<dbReference type="AlphaFoldDB" id="A0A4Y7TSM1"/>
<protein>
    <submittedName>
        <fullName evidence="1">Uncharacterized protein</fullName>
    </submittedName>
</protein>
<name>A0A4Y7TSM1_COPMI</name>
<evidence type="ECO:0000313" key="1">
    <source>
        <dbReference type="EMBL" id="TEB36991.1"/>
    </source>
</evidence>
<reference evidence="1 2" key="1">
    <citation type="journal article" date="2019" name="Nat. Ecol. Evol.">
        <title>Megaphylogeny resolves global patterns of mushroom evolution.</title>
        <authorList>
            <person name="Varga T."/>
            <person name="Krizsan K."/>
            <person name="Foldi C."/>
            <person name="Dima B."/>
            <person name="Sanchez-Garcia M."/>
            <person name="Sanchez-Ramirez S."/>
            <person name="Szollosi G.J."/>
            <person name="Szarkandi J.G."/>
            <person name="Papp V."/>
            <person name="Albert L."/>
            <person name="Andreopoulos W."/>
            <person name="Angelini C."/>
            <person name="Antonin V."/>
            <person name="Barry K.W."/>
            <person name="Bougher N.L."/>
            <person name="Buchanan P."/>
            <person name="Buyck B."/>
            <person name="Bense V."/>
            <person name="Catcheside P."/>
            <person name="Chovatia M."/>
            <person name="Cooper J."/>
            <person name="Damon W."/>
            <person name="Desjardin D."/>
            <person name="Finy P."/>
            <person name="Geml J."/>
            <person name="Haridas S."/>
            <person name="Hughes K."/>
            <person name="Justo A."/>
            <person name="Karasinski D."/>
            <person name="Kautmanova I."/>
            <person name="Kiss B."/>
            <person name="Kocsube S."/>
            <person name="Kotiranta H."/>
            <person name="LaButti K.M."/>
            <person name="Lechner B.E."/>
            <person name="Liimatainen K."/>
            <person name="Lipzen A."/>
            <person name="Lukacs Z."/>
            <person name="Mihaltcheva S."/>
            <person name="Morgado L.N."/>
            <person name="Niskanen T."/>
            <person name="Noordeloos M.E."/>
            <person name="Ohm R.A."/>
            <person name="Ortiz-Santana B."/>
            <person name="Ovrebo C."/>
            <person name="Racz N."/>
            <person name="Riley R."/>
            <person name="Savchenko A."/>
            <person name="Shiryaev A."/>
            <person name="Soop K."/>
            <person name="Spirin V."/>
            <person name="Szebenyi C."/>
            <person name="Tomsovsky M."/>
            <person name="Tulloss R.E."/>
            <person name="Uehling J."/>
            <person name="Grigoriev I.V."/>
            <person name="Vagvolgyi C."/>
            <person name="Papp T."/>
            <person name="Martin F.M."/>
            <person name="Miettinen O."/>
            <person name="Hibbett D.S."/>
            <person name="Nagy L.G."/>
        </authorList>
    </citation>
    <scope>NUCLEOTIDE SEQUENCE [LARGE SCALE GENOMIC DNA]</scope>
    <source>
        <strain evidence="1 2">FP101781</strain>
    </source>
</reference>
<proteinExistence type="predicted"/>
<comment type="caution">
    <text evidence="1">The sequence shown here is derived from an EMBL/GenBank/DDBJ whole genome shotgun (WGS) entry which is preliminary data.</text>
</comment>
<evidence type="ECO:0000313" key="2">
    <source>
        <dbReference type="Proteomes" id="UP000298030"/>
    </source>
</evidence>
<accession>A0A4Y7TSM1</accession>
<dbReference type="EMBL" id="QPFP01000005">
    <property type="protein sequence ID" value="TEB36991.1"/>
    <property type="molecule type" value="Genomic_DNA"/>
</dbReference>
<sequence>MGIREEGGSGGIKAGRGFDAPVNRSQGWAPLSPGHWLANCCISRWQENPRANSIVSQMTVEGSALSSIVALLEHR</sequence>